<proteinExistence type="predicted"/>
<gene>
    <name evidence="2" type="ORF">JBS370_LOCUS37355</name>
</gene>
<evidence type="ECO:0000256" key="1">
    <source>
        <dbReference type="ARBA" id="ARBA00022729"/>
    </source>
</evidence>
<dbReference type="InterPro" id="IPR028994">
    <property type="entry name" value="Integrin_alpha_N"/>
</dbReference>
<dbReference type="InterPro" id="IPR013517">
    <property type="entry name" value="FG-GAP"/>
</dbReference>
<name>A0A820C9Y9_9BILA</name>
<evidence type="ECO:0000313" key="2">
    <source>
        <dbReference type="EMBL" id="CAF4219041.1"/>
    </source>
</evidence>
<keyword evidence="1" id="KW-0732">Signal</keyword>
<accession>A0A820C9Y9</accession>
<dbReference type="Proteomes" id="UP000663836">
    <property type="component" value="Unassembled WGS sequence"/>
</dbReference>
<dbReference type="Gene3D" id="2.130.10.130">
    <property type="entry name" value="Integrin alpha, N-terminal"/>
    <property type="match status" value="1"/>
</dbReference>
<dbReference type="AlphaFoldDB" id="A0A820C9Y9"/>
<protein>
    <submittedName>
        <fullName evidence="2">Uncharacterized protein</fullName>
    </submittedName>
</protein>
<feature type="non-terminal residue" evidence="2">
    <location>
        <position position="1"/>
    </location>
</feature>
<sequence>MNDEGKDEESIRETDCDIVSITINHFFKKCELNFVLQVSDSIKYNYGPRSVAVGHFNNDTWLDIVVTNHVVSTIVVFLGYGNGTFEMQKPYSTGNDSSTTMITVGDFNKDNR</sequence>
<organism evidence="2 3">
    <name type="scientific">Rotaria sordida</name>
    <dbReference type="NCBI Taxonomy" id="392033"/>
    <lineage>
        <taxon>Eukaryota</taxon>
        <taxon>Metazoa</taxon>
        <taxon>Spiralia</taxon>
        <taxon>Gnathifera</taxon>
        <taxon>Rotifera</taxon>
        <taxon>Eurotatoria</taxon>
        <taxon>Bdelloidea</taxon>
        <taxon>Philodinida</taxon>
        <taxon>Philodinidae</taxon>
        <taxon>Rotaria</taxon>
    </lineage>
</organism>
<dbReference type="EMBL" id="CAJOBD010016981">
    <property type="protein sequence ID" value="CAF4219041.1"/>
    <property type="molecule type" value="Genomic_DNA"/>
</dbReference>
<evidence type="ECO:0000313" key="3">
    <source>
        <dbReference type="Proteomes" id="UP000663836"/>
    </source>
</evidence>
<dbReference type="SUPFAM" id="SSF69318">
    <property type="entry name" value="Integrin alpha N-terminal domain"/>
    <property type="match status" value="1"/>
</dbReference>
<comment type="caution">
    <text evidence="2">The sequence shown here is derived from an EMBL/GenBank/DDBJ whole genome shotgun (WGS) entry which is preliminary data.</text>
</comment>
<reference evidence="2" key="1">
    <citation type="submission" date="2021-02" db="EMBL/GenBank/DDBJ databases">
        <authorList>
            <person name="Nowell W R."/>
        </authorList>
    </citation>
    <scope>NUCLEOTIDE SEQUENCE</scope>
</reference>
<dbReference type="Pfam" id="PF13517">
    <property type="entry name" value="FG-GAP_3"/>
    <property type="match status" value="1"/>
</dbReference>